<gene>
    <name evidence="1" type="ORF">LIER_29019</name>
</gene>
<accession>A0AAV3RJ89</accession>
<keyword evidence="2" id="KW-1185">Reference proteome</keyword>
<organism evidence="1 2">
    <name type="scientific">Lithospermum erythrorhizon</name>
    <name type="common">Purple gromwell</name>
    <name type="synonym">Lithospermum officinale var. erythrorhizon</name>
    <dbReference type="NCBI Taxonomy" id="34254"/>
    <lineage>
        <taxon>Eukaryota</taxon>
        <taxon>Viridiplantae</taxon>
        <taxon>Streptophyta</taxon>
        <taxon>Embryophyta</taxon>
        <taxon>Tracheophyta</taxon>
        <taxon>Spermatophyta</taxon>
        <taxon>Magnoliopsida</taxon>
        <taxon>eudicotyledons</taxon>
        <taxon>Gunneridae</taxon>
        <taxon>Pentapetalae</taxon>
        <taxon>asterids</taxon>
        <taxon>lamiids</taxon>
        <taxon>Boraginales</taxon>
        <taxon>Boraginaceae</taxon>
        <taxon>Boraginoideae</taxon>
        <taxon>Lithospermeae</taxon>
        <taxon>Lithospermum</taxon>
    </lineage>
</organism>
<dbReference type="PANTHER" id="PTHR48475:SF2">
    <property type="entry name" value="RIBONUCLEASE H"/>
    <property type="match status" value="1"/>
</dbReference>
<comment type="caution">
    <text evidence="1">The sequence shown here is derived from an EMBL/GenBank/DDBJ whole genome shotgun (WGS) entry which is preliminary data.</text>
</comment>
<evidence type="ECO:0000313" key="2">
    <source>
        <dbReference type="Proteomes" id="UP001454036"/>
    </source>
</evidence>
<dbReference type="PANTHER" id="PTHR48475">
    <property type="entry name" value="RIBONUCLEASE H"/>
    <property type="match status" value="1"/>
</dbReference>
<evidence type="ECO:0000313" key="1">
    <source>
        <dbReference type="EMBL" id="GAA0175929.1"/>
    </source>
</evidence>
<reference evidence="1 2" key="1">
    <citation type="submission" date="2024-01" db="EMBL/GenBank/DDBJ databases">
        <title>The complete chloroplast genome sequence of Lithospermum erythrorhizon: insights into the phylogenetic relationship among Boraginaceae species and the maternal lineages of purple gromwells.</title>
        <authorList>
            <person name="Okada T."/>
            <person name="Watanabe K."/>
        </authorList>
    </citation>
    <scope>NUCLEOTIDE SEQUENCE [LARGE SCALE GENOMIC DNA]</scope>
</reference>
<dbReference type="Proteomes" id="UP001454036">
    <property type="component" value="Unassembled WGS sequence"/>
</dbReference>
<protein>
    <submittedName>
        <fullName evidence="1">Uncharacterized protein</fullName>
    </submittedName>
</protein>
<sequence>MEHRMRTVVPRVEGVPTVSTAFGKAHHGDVLQLYLAVSEVALSSVLIREEDKIVKWAIELNAFDLWYKLRTSIKAHALADFMVECIHECRPVLINLVEAAKKYIWLLYVDGASNPGGSGHGYGYAFRGE</sequence>
<dbReference type="EMBL" id="BAABME010009847">
    <property type="protein sequence ID" value="GAA0175929.1"/>
    <property type="molecule type" value="Genomic_DNA"/>
</dbReference>
<name>A0AAV3RJ89_LITER</name>
<proteinExistence type="predicted"/>
<dbReference type="AlphaFoldDB" id="A0AAV3RJ89"/>